<dbReference type="RefSeq" id="WP_230681361.1">
    <property type="nucleotide sequence ID" value="NZ_JAUJRV010000057.1"/>
</dbReference>
<protein>
    <submittedName>
        <fullName evidence="2">Uncharacterized protein</fullName>
    </submittedName>
</protein>
<reference evidence="2" key="1">
    <citation type="submission" date="2023-07" db="EMBL/GenBank/DDBJ databases">
        <title>A collection of bacterial strains from the Burkholderia cepacia Research Laboratory and Repository.</title>
        <authorList>
            <person name="Lipuma J."/>
            <person name="Spilker T."/>
            <person name="Caverly L."/>
        </authorList>
    </citation>
    <scope>NUCLEOTIDE SEQUENCE</scope>
    <source>
        <strain evidence="2">AU44268</strain>
    </source>
</reference>
<evidence type="ECO:0000313" key="3">
    <source>
        <dbReference type="Proteomes" id="UP001171620"/>
    </source>
</evidence>
<gene>
    <name evidence="2" type="ORF">QZM33_33310</name>
</gene>
<name>A0AAW7TCR1_BURVI</name>
<sequence>MTNRDQQLSNSTATTADRPHDEHRVIADAWLQRAIDGIQQMHLDEDVRREVAGRIF</sequence>
<feature type="compositionally biased region" description="Polar residues" evidence="1">
    <location>
        <begin position="1"/>
        <end position="15"/>
    </location>
</feature>
<proteinExistence type="predicted"/>
<dbReference type="AlphaFoldDB" id="A0AAW7TCR1"/>
<evidence type="ECO:0000256" key="1">
    <source>
        <dbReference type="SAM" id="MobiDB-lite"/>
    </source>
</evidence>
<dbReference type="EMBL" id="JAUJRV010000057">
    <property type="protein sequence ID" value="MDN7799808.1"/>
    <property type="molecule type" value="Genomic_DNA"/>
</dbReference>
<feature type="region of interest" description="Disordered" evidence="1">
    <location>
        <begin position="1"/>
        <end position="22"/>
    </location>
</feature>
<organism evidence="2 3">
    <name type="scientific">Burkholderia vietnamiensis</name>
    <dbReference type="NCBI Taxonomy" id="60552"/>
    <lineage>
        <taxon>Bacteria</taxon>
        <taxon>Pseudomonadati</taxon>
        <taxon>Pseudomonadota</taxon>
        <taxon>Betaproteobacteria</taxon>
        <taxon>Burkholderiales</taxon>
        <taxon>Burkholderiaceae</taxon>
        <taxon>Burkholderia</taxon>
        <taxon>Burkholderia cepacia complex</taxon>
    </lineage>
</organism>
<comment type="caution">
    <text evidence="2">The sequence shown here is derived from an EMBL/GenBank/DDBJ whole genome shotgun (WGS) entry which is preliminary data.</text>
</comment>
<accession>A0AAW7TCR1</accession>
<dbReference type="Proteomes" id="UP001171620">
    <property type="component" value="Unassembled WGS sequence"/>
</dbReference>
<evidence type="ECO:0000313" key="2">
    <source>
        <dbReference type="EMBL" id="MDN7799808.1"/>
    </source>
</evidence>